<evidence type="ECO:0000256" key="7">
    <source>
        <dbReference type="ARBA" id="ARBA00034078"/>
    </source>
</evidence>
<keyword evidence="2" id="KW-0004">4Fe-4S</keyword>
<feature type="domain" description="4Fe-4S His(Cys)3-ligated-type" evidence="11">
    <location>
        <begin position="103"/>
        <end position="142"/>
    </location>
</feature>
<dbReference type="InterPro" id="IPR050123">
    <property type="entry name" value="Prok_molybdopt-oxidoreductase"/>
</dbReference>
<sequence length="893" mass="92585">MTVTQNDAAPAAVELVTLTIDDIEVSVPKGTLVIRAAEELGIAIPRFCDHPLLAPAGACRQCLVEVSMPGPDGSLRPMPKPQASCTLEVGKGMVVKTQLTSPVADKAQRGVMELLLINHPLDCPVCDKGGECPLQNQAMANGQASSRFTETKRTFAKPIRISTQVLLDRERCILCQRCTRFSKEIAGDPFIDLQMRGAKQQIGTFSPGILGYHVDLPEPTVRTPENLEPTPSTTEQGTLQTGGDESRGAGHAHVTGTYATDDIDGTRTTIGESLMDESGQPFASYFSGNTVQICPVGALTGAAYRFRSRPFDLVSSPGVCEHCASGCALRVDHRRGTVVRRLAAEDPAVNEDWNCDKGRWAFTWQTAADRLTTPLVRDAQSGELEPASWPYALQVAAAGLAAARDAGGVGVLPGGRLTVEDSYAYSKFARVVLGTNDVDFRARPFSAEEEQFLGAHVAGTGLTVTFADLEAASSVLLVGLEVEEEAASVFLRLRKTVRAKGLPVASLAAYATRGLEKLNGTLLPTVPGDEAAVLGTAAARDALSGSAPLILAGSRLAEAPGALSAALALATATGARLAWVPRRAGERGAVEAGLLPSLLPGGRPVADAQARVDVAAAWDVETLPAEPGRDLGGILAAAASGELAGLVVGGVDPDDLPDPALARAALEKAQFVVSLEVRASDVTPFADVVFPVAPPAEKAGTYLNWEGRWRPFGVALLGGNGDGRVLADAEVLDAIAAESGWLGLRTPEQAYTELAELGAWDGPRVAAPAESAGAAAAPVRGEAVLASWSLLLDKGRLQDGEPYLAGTAHRAVARLSAATAAGVVTDGTVTVSTDAGSLQLPVAVTDMPDGVVWLPANSGTSTVRATLGATSGAVVRLGATTAADTTESSEEPS</sequence>
<dbReference type="Pfam" id="PF10588">
    <property type="entry name" value="NADH-G_4Fe-4S_3"/>
    <property type="match status" value="1"/>
</dbReference>
<dbReference type="CDD" id="cd00207">
    <property type="entry name" value="fer2"/>
    <property type="match status" value="1"/>
</dbReference>
<comment type="cofactor">
    <cofactor evidence="1">
        <name>[4Fe-4S] cluster</name>
        <dbReference type="ChEBI" id="CHEBI:49883"/>
    </cofactor>
</comment>
<comment type="cofactor">
    <cofactor evidence="7">
        <name>[2Fe-2S] cluster</name>
        <dbReference type="ChEBI" id="CHEBI:190135"/>
    </cofactor>
</comment>
<dbReference type="SUPFAM" id="SSF54862">
    <property type="entry name" value="4Fe-4S ferredoxins"/>
    <property type="match status" value="1"/>
</dbReference>
<dbReference type="EC" id="1.6.5.9" evidence="12"/>
<dbReference type="Pfam" id="PF04879">
    <property type="entry name" value="Molybdop_Fe4S4"/>
    <property type="match status" value="1"/>
</dbReference>
<evidence type="ECO:0000259" key="9">
    <source>
        <dbReference type="PROSITE" id="PS51085"/>
    </source>
</evidence>
<dbReference type="InterPro" id="IPR006656">
    <property type="entry name" value="Mopterin_OxRdtase"/>
</dbReference>
<keyword evidence="12" id="KW-0560">Oxidoreductase</keyword>
<dbReference type="EMBL" id="JBITLV010000004">
    <property type="protein sequence ID" value="MFI7588016.1"/>
    <property type="molecule type" value="Genomic_DNA"/>
</dbReference>
<evidence type="ECO:0000256" key="3">
    <source>
        <dbReference type="ARBA" id="ARBA00022714"/>
    </source>
</evidence>
<dbReference type="Gene3D" id="3.10.20.740">
    <property type="match status" value="1"/>
</dbReference>
<evidence type="ECO:0000259" key="10">
    <source>
        <dbReference type="PROSITE" id="PS51669"/>
    </source>
</evidence>
<dbReference type="NCBIfam" id="NF005895">
    <property type="entry name" value="PRK07860.1"/>
    <property type="match status" value="1"/>
</dbReference>
<dbReference type="PANTHER" id="PTHR43105:SF12">
    <property type="entry name" value="NADH-QUINONE OXIDOREDUCTASE SUBUNIT G"/>
    <property type="match status" value="1"/>
</dbReference>
<accession>A0ABW8ANU2</accession>
<dbReference type="PROSITE" id="PS00642">
    <property type="entry name" value="COMPLEX1_75K_2"/>
    <property type="match status" value="1"/>
</dbReference>
<dbReference type="InterPro" id="IPR001041">
    <property type="entry name" value="2Fe-2S_ferredoxin-type"/>
</dbReference>
<gene>
    <name evidence="12" type="ORF">ACIB24_13170</name>
</gene>
<evidence type="ECO:0000256" key="5">
    <source>
        <dbReference type="ARBA" id="ARBA00023004"/>
    </source>
</evidence>
<feature type="compositionally biased region" description="Polar residues" evidence="8">
    <location>
        <begin position="229"/>
        <end position="243"/>
    </location>
</feature>
<organism evidence="12 13">
    <name type="scientific">Spongisporangium articulatum</name>
    <dbReference type="NCBI Taxonomy" id="3362603"/>
    <lineage>
        <taxon>Bacteria</taxon>
        <taxon>Bacillati</taxon>
        <taxon>Actinomycetota</taxon>
        <taxon>Actinomycetes</taxon>
        <taxon>Kineosporiales</taxon>
        <taxon>Kineosporiaceae</taxon>
        <taxon>Spongisporangium</taxon>
    </lineage>
</organism>
<keyword evidence="4" id="KW-0479">Metal-binding</keyword>
<keyword evidence="6" id="KW-0411">Iron-sulfur</keyword>
<dbReference type="SMART" id="SM00929">
    <property type="entry name" value="NADH-G_4Fe-4S_3"/>
    <property type="match status" value="1"/>
</dbReference>
<dbReference type="PROSITE" id="PS00641">
    <property type="entry name" value="COMPLEX1_75K_1"/>
    <property type="match status" value="1"/>
</dbReference>
<keyword evidence="13" id="KW-1185">Reference proteome</keyword>
<dbReference type="Gene3D" id="3.30.70.20">
    <property type="match status" value="1"/>
</dbReference>
<name>A0ABW8ANU2_9ACTN</name>
<dbReference type="PROSITE" id="PS51669">
    <property type="entry name" value="4FE4S_MOW_BIS_MGD"/>
    <property type="match status" value="1"/>
</dbReference>
<dbReference type="CDD" id="cd02788">
    <property type="entry name" value="MopB_CT_NDH-1_NuoG2-N7"/>
    <property type="match status" value="1"/>
</dbReference>
<dbReference type="SUPFAM" id="SSF54292">
    <property type="entry name" value="2Fe-2S ferredoxin-like"/>
    <property type="match status" value="1"/>
</dbReference>
<dbReference type="InterPro" id="IPR006963">
    <property type="entry name" value="Mopterin_OxRdtase_4Fe-4S_dom"/>
</dbReference>
<dbReference type="Pfam" id="PF00384">
    <property type="entry name" value="Molybdopterin"/>
    <property type="match status" value="1"/>
</dbReference>
<evidence type="ECO:0000313" key="12">
    <source>
        <dbReference type="EMBL" id="MFI7588016.1"/>
    </source>
</evidence>
<dbReference type="SUPFAM" id="SSF53706">
    <property type="entry name" value="Formate dehydrogenase/DMSO reductase, domains 1-3"/>
    <property type="match status" value="1"/>
</dbReference>
<dbReference type="PANTHER" id="PTHR43105">
    <property type="entry name" value="RESPIRATORY NITRATE REDUCTASE"/>
    <property type="match status" value="1"/>
</dbReference>
<evidence type="ECO:0000256" key="2">
    <source>
        <dbReference type="ARBA" id="ARBA00022485"/>
    </source>
</evidence>
<dbReference type="SUPFAM" id="SSF50692">
    <property type="entry name" value="ADC-like"/>
    <property type="match status" value="1"/>
</dbReference>
<protein>
    <submittedName>
        <fullName evidence="12">NADH-quinone oxidoreductase subunit G</fullName>
        <ecNumber evidence="12">1.6.5.9</ecNumber>
    </submittedName>
</protein>
<dbReference type="PROSITE" id="PS51085">
    <property type="entry name" value="2FE2S_FER_2"/>
    <property type="match status" value="1"/>
</dbReference>
<dbReference type="InterPro" id="IPR054351">
    <property type="entry name" value="NADH_UbQ_OxRdtase_ferredoxin"/>
</dbReference>
<dbReference type="InterPro" id="IPR036010">
    <property type="entry name" value="2Fe-2S_ferredoxin-like_sf"/>
</dbReference>
<dbReference type="InterPro" id="IPR019574">
    <property type="entry name" value="NADH_UbQ_OxRdtase_Gsu_4Fe4S-bd"/>
</dbReference>
<evidence type="ECO:0000256" key="4">
    <source>
        <dbReference type="ARBA" id="ARBA00022723"/>
    </source>
</evidence>
<evidence type="ECO:0000256" key="8">
    <source>
        <dbReference type="SAM" id="MobiDB-lite"/>
    </source>
</evidence>
<feature type="domain" description="4Fe-4S Mo/W bis-MGD-type" evidence="10">
    <location>
        <begin position="313"/>
        <end position="369"/>
    </location>
</feature>
<evidence type="ECO:0000256" key="1">
    <source>
        <dbReference type="ARBA" id="ARBA00001966"/>
    </source>
</evidence>
<dbReference type="SMART" id="SM00926">
    <property type="entry name" value="Molybdop_Fe4S4"/>
    <property type="match status" value="1"/>
</dbReference>
<keyword evidence="3" id="KW-0001">2Fe-2S</keyword>
<evidence type="ECO:0000259" key="11">
    <source>
        <dbReference type="PROSITE" id="PS51839"/>
    </source>
</evidence>
<dbReference type="InterPro" id="IPR000283">
    <property type="entry name" value="NADH_UbQ_OxRdtase_75kDa_su_CS"/>
</dbReference>
<dbReference type="PROSITE" id="PS00643">
    <property type="entry name" value="COMPLEX1_75K_3"/>
    <property type="match status" value="1"/>
</dbReference>
<dbReference type="Pfam" id="PF22117">
    <property type="entry name" value="Fer4_Nqo3"/>
    <property type="match status" value="1"/>
</dbReference>
<dbReference type="GO" id="GO:0050136">
    <property type="term" value="F:NADH dehydrogenase (quinone) (non-electrogenic) activity"/>
    <property type="evidence" value="ECO:0007669"/>
    <property type="project" value="UniProtKB-EC"/>
</dbReference>
<dbReference type="Proteomes" id="UP001612915">
    <property type="component" value="Unassembled WGS sequence"/>
</dbReference>
<proteinExistence type="predicted"/>
<evidence type="ECO:0000256" key="6">
    <source>
        <dbReference type="ARBA" id="ARBA00023014"/>
    </source>
</evidence>
<comment type="caution">
    <text evidence="12">The sequence shown here is derived from an EMBL/GenBank/DDBJ whole genome shotgun (WGS) entry which is preliminary data.</text>
</comment>
<keyword evidence="5" id="KW-0408">Iron</keyword>
<dbReference type="PROSITE" id="PS51839">
    <property type="entry name" value="4FE4S_HC3"/>
    <property type="match status" value="1"/>
</dbReference>
<dbReference type="InterPro" id="IPR009010">
    <property type="entry name" value="Asp_de-COase-like_dom_sf"/>
</dbReference>
<feature type="region of interest" description="Disordered" evidence="8">
    <location>
        <begin position="220"/>
        <end position="260"/>
    </location>
</feature>
<evidence type="ECO:0000313" key="13">
    <source>
        <dbReference type="Proteomes" id="UP001612915"/>
    </source>
</evidence>
<reference evidence="12 13" key="1">
    <citation type="submission" date="2024-10" db="EMBL/GenBank/DDBJ databases">
        <title>The Natural Products Discovery Center: Release of the First 8490 Sequenced Strains for Exploring Actinobacteria Biosynthetic Diversity.</title>
        <authorList>
            <person name="Kalkreuter E."/>
            <person name="Kautsar S.A."/>
            <person name="Yang D."/>
            <person name="Bader C.D."/>
            <person name="Teijaro C.N."/>
            <person name="Fluegel L."/>
            <person name="Davis C.M."/>
            <person name="Simpson J.R."/>
            <person name="Lauterbach L."/>
            <person name="Steele A.D."/>
            <person name="Gui C."/>
            <person name="Meng S."/>
            <person name="Li G."/>
            <person name="Viehrig K."/>
            <person name="Ye F."/>
            <person name="Su P."/>
            <person name="Kiefer A.F."/>
            <person name="Nichols A."/>
            <person name="Cepeda A.J."/>
            <person name="Yan W."/>
            <person name="Fan B."/>
            <person name="Jiang Y."/>
            <person name="Adhikari A."/>
            <person name="Zheng C.-J."/>
            <person name="Schuster L."/>
            <person name="Cowan T.M."/>
            <person name="Smanski M.J."/>
            <person name="Chevrette M.G."/>
            <person name="De Carvalho L.P.S."/>
            <person name="Shen B."/>
        </authorList>
    </citation>
    <scope>NUCLEOTIDE SEQUENCE [LARGE SCALE GENOMIC DNA]</scope>
    <source>
        <strain evidence="12 13">NPDC049639</strain>
    </source>
</reference>
<feature type="domain" description="2Fe-2S ferredoxin-type" evidence="9">
    <location>
        <begin position="14"/>
        <end position="101"/>
    </location>
</feature>
<dbReference type="Gene3D" id="2.20.25.90">
    <property type="entry name" value="ADC-like domains"/>
    <property type="match status" value="1"/>
</dbReference>
<dbReference type="RefSeq" id="WP_398280818.1">
    <property type="nucleotide sequence ID" value="NZ_JBITLV010000004.1"/>
</dbReference>
<dbReference type="Pfam" id="PF13510">
    <property type="entry name" value="Fer2_4"/>
    <property type="match status" value="1"/>
</dbReference>
<dbReference type="Gene3D" id="3.40.228.10">
    <property type="entry name" value="Dimethylsulfoxide Reductase, domain 2"/>
    <property type="match status" value="1"/>
</dbReference>
<dbReference type="Gene3D" id="3.40.50.740">
    <property type="match status" value="2"/>
</dbReference>